<name>A0AAD8QIG2_LOLMU</name>
<keyword evidence="3" id="KW-1185">Reference proteome</keyword>
<dbReference type="AlphaFoldDB" id="A0AAD8QIG2"/>
<evidence type="ECO:0000313" key="3">
    <source>
        <dbReference type="Proteomes" id="UP001231189"/>
    </source>
</evidence>
<evidence type="ECO:0000256" key="1">
    <source>
        <dbReference type="SAM" id="Phobius"/>
    </source>
</evidence>
<organism evidence="2 3">
    <name type="scientific">Lolium multiflorum</name>
    <name type="common">Italian ryegrass</name>
    <name type="synonym">Lolium perenne subsp. multiflorum</name>
    <dbReference type="NCBI Taxonomy" id="4521"/>
    <lineage>
        <taxon>Eukaryota</taxon>
        <taxon>Viridiplantae</taxon>
        <taxon>Streptophyta</taxon>
        <taxon>Embryophyta</taxon>
        <taxon>Tracheophyta</taxon>
        <taxon>Spermatophyta</taxon>
        <taxon>Magnoliopsida</taxon>
        <taxon>Liliopsida</taxon>
        <taxon>Poales</taxon>
        <taxon>Poaceae</taxon>
        <taxon>BOP clade</taxon>
        <taxon>Pooideae</taxon>
        <taxon>Poodae</taxon>
        <taxon>Poeae</taxon>
        <taxon>Poeae Chloroplast Group 2 (Poeae type)</taxon>
        <taxon>Loliodinae</taxon>
        <taxon>Loliinae</taxon>
        <taxon>Lolium</taxon>
    </lineage>
</organism>
<evidence type="ECO:0000313" key="2">
    <source>
        <dbReference type="EMBL" id="KAK1602890.1"/>
    </source>
</evidence>
<keyword evidence="1" id="KW-0812">Transmembrane</keyword>
<feature type="transmembrane region" description="Helical" evidence="1">
    <location>
        <begin position="107"/>
        <end position="133"/>
    </location>
</feature>
<protein>
    <recommendedName>
        <fullName evidence="4">Zinc finger GRF-type domain-containing protein</fullName>
    </recommendedName>
</protein>
<dbReference type="EMBL" id="JAUUTY010000161">
    <property type="protein sequence ID" value="KAK1602890.1"/>
    <property type="molecule type" value="Genomic_DNA"/>
</dbReference>
<evidence type="ECO:0008006" key="4">
    <source>
        <dbReference type="Google" id="ProtNLM"/>
    </source>
</evidence>
<reference evidence="2" key="1">
    <citation type="submission" date="2023-07" db="EMBL/GenBank/DDBJ databases">
        <title>A chromosome-level genome assembly of Lolium multiflorum.</title>
        <authorList>
            <person name="Chen Y."/>
            <person name="Copetti D."/>
            <person name="Kolliker R."/>
            <person name="Studer B."/>
        </authorList>
    </citation>
    <scope>NUCLEOTIDE SEQUENCE</scope>
    <source>
        <strain evidence="2">02402/16</strain>
        <tissue evidence="2">Leaf</tissue>
    </source>
</reference>
<accession>A0AAD8QIG2</accession>
<sequence>MAAGEDRIQSSWQTDLVCRCDLVSMRRQMKSGKNKKRWYYKCCNWEGQANACLLWIWEDLLVDYVFQYCRYMVAETKKLMSIADASKKQKLKADRARMTSAKSKRRARAIAALMTGVSALPIVGCSVAAVILVKA</sequence>
<keyword evidence="1" id="KW-0472">Membrane</keyword>
<comment type="caution">
    <text evidence="2">The sequence shown here is derived from an EMBL/GenBank/DDBJ whole genome shotgun (WGS) entry which is preliminary data.</text>
</comment>
<gene>
    <name evidence="2" type="ORF">QYE76_037657</name>
</gene>
<proteinExistence type="predicted"/>
<keyword evidence="1" id="KW-1133">Transmembrane helix</keyword>
<dbReference type="Proteomes" id="UP001231189">
    <property type="component" value="Unassembled WGS sequence"/>
</dbReference>